<protein>
    <recommendedName>
        <fullName evidence="5">UBC core domain-containing protein</fullName>
    </recommendedName>
</protein>
<dbReference type="AlphaFoldDB" id="R7Q7F1"/>
<evidence type="ECO:0000313" key="6">
    <source>
        <dbReference type="EMBL" id="CDF33395.1"/>
    </source>
</evidence>
<dbReference type="PANTHER" id="PTHR24067">
    <property type="entry name" value="UBIQUITIN-CONJUGATING ENZYME E2"/>
    <property type="match status" value="1"/>
</dbReference>
<dbReference type="KEGG" id="ccp:CHC_T00002169001"/>
<dbReference type="CDD" id="cd23790">
    <property type="entry name" value="UBCc_UBE2A_2B"/>
    <property type="match status" value="1"/>
</dbReference>
<evidence type="ECO:0000256" key="4">
    <source>
        <dbReference type="RuleBase" id="RU362109"/>
    </source>
</evidence>
<dbReference type="Pfam" id="PF00179">
    <property type="entry name" value="UQ_con"/>
    <property type="match status" value="1"/>
</dbReference>
<reference evidence="7" key="1">
    <citation type="journal article" date="2013" name="Proc. Natl. Acad. Sci. U.S.A.">
        <title>Genome structure and metabolic features in the red seaweed Chondrus crispus shed light on evolution of the Archaeplastida.</title>
        <authorList>
            <person name="Collen J."/>
            <person name="Porcel B."/>
            <person name="Carre W."/>
            <person name="Ball S.G."/>
            <person name="Chaparro C."/>
            <person name="Tonon T."/>
            <person name="Barbeyron T."/>
            <person name="Michel G."/>
            <person name="Noel B."/>
            <person name="Valentin K."/>
            <person name="Elias M."/>
            <person name="Artiguenave F."/>
            <person name="Arun A."/>
            <person name="Aury J.M."/>
            <person name="Barbosa-Neto J.F."/>
            <person name="Bothwell J.H."/>
            <person name="Bouget F.Y."/>
            <person name="Brillet L."/>
            <person name="Cabello-Hurtado F."/>
            <person name="Capella-Gutierrez S."/>
            <person name="Charrier B."/>
            <person name="Cladiere L."/>
            <person name="Cock J.M."/>
            <person name="Coelho S.M."/>
            <person name="Colleoni C."/>
            <person name="Czjzek M."/>
            <person name="Da Silva C."/>
            <person name="Delage L."/>
            <person name="Denoeud F."/>
            <person name="Deschamps P."/>
            <person name="Dittami S.M."/>
            <person name="Gabaldon T."/>
            <person name="Gachon C.M."/>
            <person name="Groisillier A."/>
            <person name="Herve C."/>
            <person name="Jabbari K."/>
            <person name="Katinka M."/>
            <person name="Kloareg B."/>
            <person name="Kowalczyk N."/>
            <person name="Labadie K."/>
            <person name="Leblanc C."/>
            <person name="Lopez P.J."/>
            <person name="McLachlan D.H."/>
            <person name="Meslet-Cladiere L."/>
            <person name="Moustafa A."/>
            <person name="Nehr Z."/>
            <person name="Nyvall Collen P."/>
            <person name="Panaud O."/>
            <person name="Partensky F."/>
            <person name="Poulain J."/>
            <person name="Rensing S.A."/>
            <person name="Rousvoal S."/>
            <person name="Samson G."/>
            <person name="Symeonidi A."/>
            <person name="Weissenbach J."/>
            <person name="Zambounis A."/>
            <person name="Wincker P."/>
            <person name="Boyen C."/>
        </authorList>
    </citation>
    <scope>NUCLEOTIDE SEQUENCE [LARGE SCALE GENOMIC DNA]</scope>
    <source>
        <strain evidence="7">cv. Stackhouse</strain>
    </source>
</reference>
<dbReference type="PhylomeDB" id="R7Q7F1"/>
<dbReference type="GO" id="GO:0005524">
    <property type="term" value="F:ATP binding"/>
    <property type="evidence" value="ECO:0007669"/>
    <property type="project" value="UniProtKB-UniRule"/>
</dbReference>
<keyword evidence="2 4" id="KW-0833">Ubl conjugation pathway</keyword>
<proteinExistence type="inferred from homology"/>
<dbReference type="Gramene" id="CDF33395">
    <property type="protein sequence ID" value="CDF33395"/>
    <property type="gene ID" value="CHC_T00002169001"/>
</dbReference>
<feature type="domain" description="UBC core" evidence="5">
    <location>
        <begin position="1"/>
        <end position="136"/>
    </location>
</feature>
<evidence type="ECO:0000256" key="1">
    <source>
        <dbReference type="ARBA" id="ARBA00022679"/>
    </source>
</evidence>
<keyword evidence="1" id="KW-0808">Transferase</keyword>
<dbReference type="InterPro" id="IPR023313">
    <property type="entry name" value="UBQ-conjugating_AS"/>
</dbReference>
<dbReference type="Proteomes" id="UP000012073">
    <property type="component" value="Unassembled WGS sequence"/>
</dbReference>
<dbReference type="PROSITE" id="PS00183">
    <property type="entry name" value="UBC_1"/>
    <property type="match status" value="1"/>
</dbReference>
<dbReference type="InterPro" id="IPR000608">
    <property type="entry name" value="UBC"/>
</dbReference>
<sequence>MRQEPPEGCSASPLSEENLFVWGATIFGPPETPWEGGVYSLRLTFNEQYPEKPPRVRFTAEMFHPNVYTDGTLCLDIIQDKWSPIYTVNTILTSIQSLLTDPNPSSPANPEAAQLYNADRNAYKKKVRRCASKSVEC</sequence>
<dbReference type="OMA" id="YVWNATI"/>
<dbReference type="EMBL" id="HG001644">
    <property type="protein sequence ID" value="CDF33395.1"/>
    <property type="molecule type" value="Genomic_DNA"/>
</dbReference>
<dbReference type="Gene3D" id="3.10.110.10">
    <property type="entry name" value="Ubiquitin Conjugating Enzyme"/>
    <property type="match status" value="1"/>
</dbReference>
<dbReference type="PROSITE" id="PS50127">
    <property type="entry name" value="UBC_2"/>
    <property type="match status" value="1"/>
</dbReference>
<dbReference type="OrthoDB" id="9984419at2759"/>
<evidence type="ECO:0000256" key="2">
    <source>
        <dbReference type="ARBA" id="ARBA00022786"/>
    </source>
</evidence>
<keyword evidence="7" id="KW-1185">Reference proteome</keyword>
<evidence type="ECO:0000313" key="7">
    <source>
        <dbReference type="Proteomes" id="UP000012073"/>
    </source>
</evidence>
<evidence type="ECO:0000256" key="3">
    <source>
        <dbReference type="PROSITE-ProRule" id="PRU10133"/>
    </source>
</evidence>
<evidence type="ECO:0000259" key="5">
    <source>
        <dbReference type="PROSITE" id="PS50127"/>
    </source>
</evidence>
<comment type="similarity">
    <text evidence="4">Belongs to the ubiquitin-conjugating enzyme family.</text>
</comment>
<dbReference type="STRING" id="2769.R7Q7F1"/>
<dbReference type="FunFam" id="3.10.110.10:FF:000090">
    <property type="entry name" value="Ubiquitin-conjugating enzyme E2-17 kDa"/>
    <property type="match status" value="1"/>
</dbReference>
<feature type="active site" description="Glycyl thioester intermediate" evidence="3">
    <location>
        <position position="74"/>
    </location>
</feature>
<dbReference type="SMART" id="SM00212">
    <property type="entry name" value="UBCc"/>
    <property type="match status" value="1"/>
</dbReference>
<dbReference type="GeneID" id="17320915"/>
<dbReference type="InterPro" id="IPR016135">
    <property type="entry name" value="UBQ-conjugating_enzyme/RWD"/>
</dbReference>
<dbReference type="SUPFAM" id="SSF54495">
    <property type="entry name" value="UBC-like"/>
    <property type="match status" value="1"/>
</dbReference>
<dbReference type="InterPro" id="IPR050113">
    <property type="entry name" value="Ub_conjugating_enzyme"/>
</dbReference>
<name>R7Q7F1_CHOCR</name>
<accession>R7Q7F1</accession>
<organism evidence="6 7">
    <name type="scientific">Chondrus crispus</name>
    <name type="common">Carrageen Irish moss</name>
    <name type="synonym">Polymorpha crispa</name>
    <dbReference type="NCBI Taxonomy" id="2769"/>
    <lineage>
        <taxon>Eukaryota</taxon>
        <taxon>Rhodophyta</taxon>
        <taxon>Florideophyceae</taxon>
        <taxon>Rhodymeniophycidae</taxon>
        <taxon>Gigartinales</taxon>
        <taxon>Gigartinaceae</taxon>
        <taxon>Chondrus</taxon>
    </lineage>
</organism>
<keyword evidence="4" id="KW-0547">Nucleotide-binding</keyword>
<dbReference type="RefSeq" id="XP_005713198.1">
    <property type="nucleotide sequence ID" value="XM_005713141.1"/>
</dbReference>
<keyword evidence="4" id="KW-0067">ATP-binding</keyword>
<dbReference type="GO" id="GO:0016740">
    <property type="term" value="F:transferase activity"/>
    <property type="evidence" value="ECO:0007669"/>
    <property type="project" value="UniProtKB-KW"/>
</dbReference>
<gene>
    <name evidence="6" type="ORF">CHC_T00002169001</name>
</gene>